<dbReference type="NCBIfam" id="TIGR01764">
    <property type="entry name" value="excise"/>
    <property type="match status" value="1"/>
</dbReference>
<comment type="caution">
    <text evidence="2">The sequence shown here is derived from an EMBL/GenBank/DDBJ whole genome shotgun (WGS) entry which is preliminary data.</text>
</comment>
<dbReference type="Proteomes" id="UP000298324">
    <property type="component" value="Unassembled WGS sequence"/>
</dbReference>
<dbReference type="InterPro" id="IPR041657">
    <property type="entry name" value="HTH_17"/>
</dbReference>
<dbReference type="EMBL" id="QFGA01000002">
    <property type="protein sequence ID" value="TEB05432.1"/>
    <property type="molecule type" value="Genomic_DNA"/>
</dbReference>
<evidence type="ECO:0000259" key="1">
    <source>
        <dbReference type="Pfam" id="PF12728"/>
    </source>
</evidence>
<accession>A0A4Y7R9H3</accession>
<feature type="domain" description="Helix-turn-helix" evidence="1">
    <location>
        <begin position="26"/>
        <end position="74"/>
    </location>
</feature>
<sequence length="86" mass="9939">MKLFTIDDVSELISRIQADEAISLKLYTVGEVAKILKLNRITVYNYIKMKKLKATKIGRAYRIIETDLLDFVQEDIQKAANKKAYN</sequence>
<reference evidence="2 3" key="1">
    <citation type="journal article" date="2018" name="Environ. Microbiol.">
        <title>Novel energy conservation strategies and behaviour of Pelotomaculum schinkii driving syntrophic propionate catabolism.</title>
        <authorList>
            <person name="Hidalgo-Ahumada C.A.P."/>
            <person name="Nobu M.K."/>
            <person name="Narihiro T."/>
            <person name="Tamaki H."/>
            <person name="Liu W.T."/>
            <person name="Kamagata Y."/>
            <person name="Stams A.J.M."/>
            <person name="Imachi H."/>
            <person name="Sousa D.Z."/>
        </authorList>
    </citation>
    <scope>NUCLEOTIDE SEQUENCE [LARGE SCALE GENOMIC DNA]</scope>
    <source>
        <strain evidence="2 3">HH</strain>
    </source>
</reference>
<dbReference type="InterPro" id="IPR010093">
    <property type="entry name" value="SinI_DNA-bd"/>
</dbReference>
<name>A0A4Y7R9H3_9FIRM</name>
<dbReference type="AlphaFoldDB" id="A0A4Y7R9H3"/>
<dbReference type="GO" id="GO:0003677">
    <property type="term" value="F:DNA binding"/>
    <property type="evidence" value="ECO:0007669"/>
    <property type="project" value="InterPro"/>
</dbReference>
<evidence type="ECO:0000313" key="3">
    <source>
        <dbReference type="Proteomes" id="UP000298324"/>
    </source>
</evidence>
<proteinExistence type="predicted"/>
<keyword evidence="3" id="KW-1185">Reference proteome</keyword>
<organism evidence="2 3">
    <name type="scientific">Pelotomaculum schinkii</name>
    <dbReference type="NCBI Taxonomy" id="78350"/>
    <lineage>
        <taxon>Bacteria</taxon>
        <taxon>Bacillati</taxon>
        <taxon>Bacillota</taxon>
        <taxon>Clostridia</taxon>
        <taxon>Eubacteriales</taxon>
        <taxon>Desulfotomaculaceae</taxon>
        <taxon>Pelotomaculum</taxon>
    </lineage>
</organism>
<protein>
    <submittedName>
        <fullName evidence="2">Helix-turn-helix domain protein</fullName>
    </submittedName>
</protein>
<dbReference type="InterPro" id="IPR009061">
    <property type="entry name" value="DNA-bd_dom_put_sf"/>
</dbReference>
<dbReference type="RefSeq" id="WP_243124075.1">
    <property type="nucleotide sequence ID" value="NZ_QFGA01000002.1"/>
</dbReference>
<dbReference type="SUPFAM" id="SSF46955">
    <property type="entry name" value="Putative DNA-binding domain"/>
    <property type="match status" value="1"/>
</dbReference>
<dbReference type="Pfam" id="PF12728">
    <property type="entry name" value="HTH_17"/>
    <property type="match status" value="1"/>
</dbReference>
<gene>
    <name evidence="2" type="ORF">Psch_02473</name>
</gene>
<evidence type="ECO:0000313" key="2">
    <source>
        <dbReference type="EMBL" id="TEB05432.1"/>
    </source>
</evidence>